<keyword evidence="14" id="KW-1185">Reference proteome</keyword>
<keyword evidence="8 12" id="KW-1133">Transmembrane helix</keyword>
<evidence type="ECO:0000256" key="11">
    <source>
        <dbReference type="SAM" id="MobiDB-lite"/>
    </source>
</evidence>
<dbReference type="GO" id="GO:0052925">
    <property type="term" value="F:dol-P-Man:Man(5)GlcNAc(2)-PP-Dol alpha-1,3-mannosyltransferase activity"/>
    <property type="evidence" value="ECO:0007669"/>
    <property type="project" value="UniProtKB-EC"/>
</dbReference>
<evidence type="ECO:0000256" key="1">
    <source>
        <dbReference type="ARBA" id="ARBA00004477"/>
    </source>
</evidence>
<organism evidence="13 14">
    <name type="scientific">Camellia sinensis var. sinensis</name>
    <name type="common">China tea</name>
    <dbReference type="NCBI Taxonomy" id="542762"/>
    <lineage>
        <taxon>Eukaryota</taxon>
        <taxon>Viridiplantae</taxon>
        <taxon>Streptophyta</taxon>
        <taxon>Embryophyta</taxon>
        <taxon>Tracheophyta</taxon>
        <taxon>Spermatophyta</taxon>
        <taxon>Magnoliopsida</taxon>
        <taxon>eudicotyledons</taxon>
        <taxon>Gunneridae</taxon>
        <taxon>Pentapetalae</taxon>
        <taxon>asterids</taxon>
        <taxon>Ericales</taxon>
        <taxon>Theaceae</taxon>
        <taxon>Camellia</taxon>
    </lineage>
</organism>
<evidence type="ECO:0000256" key="5">
    <source>
        <dbReference type="ARBA" id="ARBA00022679"/>
    </source>
</evidence>
<keyword evidence="9 12" id="KW-0472">Membrane</keyword>
<feature type="transmembrane region" description="Helical" evidence="12">
    <location>
        <begin position="83"/>
        <end position="102"/>
    </location>
</feature>
<evidence type="ECO:0000256" key="2">
    <source>
        <dbReference type="ARBA" id="ARBA00004922"/>
    </source>
</evidence>
<keyword evidence="6 12" id="KW-0812">Transmembrane</keyword>
<evidence type="ECO:0000256" key="7">
    <source>
        <dbReference type="ARBA" id="ARBA00022824"/>
    </source>
</evidence>
<comment type="caution">
    <text evidence="13">The sequence shown here is derived from an EMBL/GenBank/DDBJ whole genome shotgun (WGS) entry which is preliminary data.</text>
</comment>
<dbReference type="Proteomes" id="UP000306102">
    <property type="component" value="Unassembled WGS sequence"/>
</dbReference>
<dbReference type="GO" id="GO:0005789">
    <property type="term" value="C:endoplasmic reticulum membrane"/>
    <property type="evidence" value="ECO:0007669"/>
    <property type="project" value="UniProtKB-SubCell"/>
</dbReference>
<keyword evidence="7" id="KW-0256">Endoplasmic reticulum</keyword>
<feature type="transmembrane region" description="Helical" evidence="12">
    <location>
        <begin position="367"/>
        <end position="386"/>
    </location>
</feature>
<feature type="transmembrane region" description="Helical" evidence="12">
    <location>
        <begin position="236"/>
        <end position="256"/>
    </location>
</feature>
<feature type="transmembrane region" description="Helical" evidence="12">
    <location>
        <begin position="109"/>
        <end position="127"/>
    </location>
</feature>
<keyword evidence="5" id="KW-0808">Transferase</keyword>
<feature type="transmembrane region" description="Helical" evidence="12">
    <location>
        <begin position="210"/>
        <end position="229"/>
    </location>
</feature>
<dbReference type="STRING" id="542762.A0A4S4DGN3"/>
<dbReference type="EMBL" id="SDRB02011291">
    <property type="protein sequence ID" value="THG01921.1"/>
    <property type="molecule type" value="Genomic_DNA"/>
</dbReference>
<gene>
    <name evidence="13" type="ORF">TEA_012359</name>
</gene>
<evidence type="ECO:0000256" key="3">
    <source>
        <dbReference type="ARBA" id="ARBA00011964"/>
    </source>
</evidence>
<dbReference type="EC" id="2.4.1.258" evidence="3"/>
<accession>A0A4S4DGN3</accession>
<dbReference type="PANTHER" id="PTHR12646">
    <property type="entry name" value="NOT56 - RELATED"/>
    <property type="match status" value="1"/>
</dbReference>
<dbReference type="Pfam" id="PF05208">
    <property type="entry name" value="ALG3"/>
    <property type="match status" value="1"/>
</dbReference>
<feature type="transmembrane region" description="Helical" evidence="12">
    <location>
        <begin position="147"/>
        <end position="171"/>
    </location>
</feature>
<evidence type="ECO:0000256" key="4">
    <source>
        <dbReference type="ARBA" id="ARBA00022676"/>
    </source>
</evidence>
<keyword evidence="4" id="KW-0328">Glycosyltransferase</keyword>
<feature type="compositionally biased region" description="Basic and acidic residues" evidence="11">
    <location>
        <begin position="590"/>
        <end position="602"/>
    </location>
</feature>
<dbReference type="AlphaFoldDB" id="A0A4S4DGN3"/>
<evidence type="ECO:0000256" key="10">
    <source>
        <dbReference type="ARBA" id="ARBA00049506"/>
    </source>
</evidence>
<comment type="catalytic activity">
    <reaction evidence="10">
        <text>an alpha-D-Man-(1-&gt;2)-alpha-D-Man-(1-&gt;2)-alpha-D-Man-(1-&gt;3)-[alpha-D-Man-(1-&gt;6)]-beta-D-Man-(1-&gt;4)-beta-D-GlcNAc-(1-&gt;4)-alpha-D-GlcNAc-diphospho-di-trans,poly-cis-dolichol + a di-trans,poly-cis-dolichyl beta-D-mannosyl phosphate = an alpha-D-Man-(1-&gt;2)-alpha-D-Man-(1-&gt;2)-alpha-D-Man-(1-&gt;3)-[alpha-D-Man-(1-&gt;3)-alpha-D-Man-(1-&gt;6)]-beta-D-Man-(1-&gt;4)-beta-D-GlcNAc-(1-&gt;4)-alpha-D-GlcNAc-diphospho-di-trans,poly-cis-dolichol + a di-trans,poly-cis-dolichyl phosphate + H(+)</text>
        <dbReference type="Rhea" id="RHEA:29527"/>
        <dbReference type="Rhea" id="RHEA-COMP:19498"/>
        <dbReference type="Rhea" id="RHEA-COMP:19501"/>
        <dbReference type="Rhea" id="RHEA-COMP:19516"/>
        <dbReference type="Rhea" id="RHEA-COMP:19517"/>
        <dbReference type="ChEBI" id="CHEBI:15378"/>
        <dbReference type="ChEBI" id="CHEBI:57683"/>
        <dbReference type="ChEBI" id="CHEBI:58211"/>
        <dbReference type="ChEBI" id="CHEBI:132515"/>
        <dbReference type="ChEBI" id="CHEBI:132516"/>
        <dbReference type="EC" id="2.4.1.258"/>
    </reaction>
    <physiologicalReaction direction="left-to-right" evidence="10">
        <dbReference type="Rhea" id="RHEA:29528"/>
    </physiologicalReaction>
</comment>
<reference evidence="13 14" key="1">
    <citation type="journal article" date="2018" name="Proc. Natl. Acad. Sci. U.S.A.">
        <title>Draft genome sequence of Camellia sinensis var. sinensis provides insights into the evolution of the tea genome and tea quality.</title>
        <authorList>
            <person name="Wei C."/>
            <person name="Yang H."/>
            <person name="Wang S."/>
            <person name="Zhao J."/>
            <person name="Liu C."/>
            <person name="Gao L."/>
            <person name="Xia E."/>
            <person name="Lu Y."/>
            <person name="Tai Y."/>
            <person name="She G."/>
            <person name="Sun J."/>
            <person name="Cao H."/>
            <person name="Tong W."/>
            <person name="Gao Q."/>
            <person name="Li Y."/>
            <person name="Deng W."/>
            <person name="Jiang X."/>
            <person name="Wang W."/>
            <person name="Chen Q."/>
            <person name="Zhang S."/>
            <person name="Li H."/>
            <person name="Wu J."/>
            <person name="Wang P."/>
            <person name="Li P."/>
            <person name="Shi C."/>
            <person name="Zheng F."/>
            <person name="Jian J."/>
            <person name="Huang B."/>
            <person name="Shan D."/>
            <person name="Shi M."/>
            <person name="Fang C."/>
            <person name="Yue Y."/>
            <person name="Li F."/>
            <person name="Li D."/>
            <person name="Wei S."/>
            <person name="Han B."/>
            <person name="Jiang C."/>
            <person name="Yin Y."/>
            <person name="Xia T."/>
            <person name="Zhang Z."/>
            <person name="Bennetzen J.L."/>
            <person name="Zhao S."/>
            <person name="Wan X."/>
        </authorList>
    </citation>
    <scope>NUCLEOTIDE SEQUENCE [LARGE SCALE GENOMIC DNA]</scope>
    <source>
        <strain evidence="14">cv. Shuchazao</strain>
        <tissue evidence="13">Leaf</tissue>
    </source>
</reference>
<feature type="region of interest" description="Disordered" evidence="11">
    <location>
        <begin position="569"/>
        <end position="602"/>
    </location>
</feature>
<feature type="transmembrane region" description="Helical" evidence="12">
    <location>
        <begin position="178"/>
        <end position="198"/>
    </location>
</feature>
<evidence type="ECO:0000256" key="9">
    <source>
        <dbReference type="ARBA" id="ARBA00023136"/>
    </source>
</evidence>
<protein>
    <recommendedName>
        <fullName evidence="3">dolichyl-P-Man:Man5GlcNAc2-PP-dolichol alpha-1,3-mannosyltransferase</fullName>
        <ecNumber evidence="3">2.4.1.258</ecNumber>
    </recommendedName>
</protein>
<feature type="transmembrane region" description="Helical" evidence="12">
    <location>
        <begin position="28"/>
        <end position="51"/>
    </location>
</feature>
<evidence type="ECO:0000256" key="8">
    <source>
        <dbReference type="ARBA" id="ARBA00022989"/>
    </source>
</evidence>
<comment type="pathway">
    <text evidence="2">Protein modification; protein glycosylation.</text>
</comment>
<sequence>MAGRSSTKDKPIHRSGTSVHKLFKNPNVGFAFALLFIDALLVALIIAYVPYTKIDWDAYMSQVSGFLEGEKDYRNLKGDTGPLVYPSGFLYVYSAIQFVTGGQVFPAQILFGILYILNLGIVLYIYVKTDVLPWWALSLLCLSKRVHSIFVLRLFNDCFATTLFHAALALLLNQKWHLGLIIFSGAVSIKMNVLLYAPPLLLLMLKAMDIVGVFSALAGAAIVQILLGLPFLLAHPIAYISGAFNLGRVFIHFWSVNFKFVPEPVFVSKEFAVSLLITHLILLAVFAHYRWCKHEGGLFNFLHLRFVPVKLRVVDSQSTIKLLNKEHIVTTLFVGNFIGIICARSLHFQFYSWYFYSLPYLMWKTSFPTLLRLMLFVVVEFCWNVFPSNDYSSALLLCVHLIILWGLWTAPAELYDPVKSRTVSESSAWEMILYFSGLFVRIALEVLGIPMRAFSNEINVAYRKLARICLPDVAVYLESRYAYQIKSLQHKQTFRNRTQTNLPKQDICLTVHGPKDGQDSEDPKQSTADMTVFVSRVICGPPYKNFCTKPSSTDVLDEMGARINELEQSINDLRAEMGAEGSPSPLPPSKKPDDVKLEEGSA</sequence>
<proteinExistence type="predicted"/>
<feature type="transmembrane region" description="Helical" evidence="12">
    <location>
        <begin position="431"/>
        <end position="454"/>
    </location>
</feature>
<dbReference type="InterPro" id="IPR007873">
    <property type="entry name" value="Glycosyltransferase_ALG3"/>
</dbReference>
<feature type="transmembrane region" description="Helical" evidence="12">
    <location>
        <begin position="393"/>
        <end position="411"/>
    </location>
</feature>
<comment type="subcellular location">
    <subcellularLocation>
        <location evidence="1">Endoplasmic reticulum membrane</location>
        <topology evidence="1">Multi-pass membrane protein</topology>
    </subcellularLocation>
</comment>
<evidence type="ECO:0000256" key="6">
    <source>
        <dbReference type="ARBA" id="ARBA00022692"/>
    </source>
</evidence>
<dbReference type="PANTHER" id="PTHR12646:SF0">
    <property type="entry name" value="DOL-P-MAN:MAN(5)GLCNAC(2)-PP-DOL ALPHA-1,3-MANNOSYLTRANSFERASE"/>
    <property type="match status" value="1"/>
</dbReference>
<evidence type="ECO:0000256" key="12">
    <source>
        <dbReference type="SAM" id="Phobius"/>
    </source>
</evidence>
<evidence type="ECO:0000313" key="13">
    <source>
        <dbReference type="EMBL" id="THG01921.1"/>
    </source>
</evidence>
<evidence type="ECO:0000313" key="14">
    <source>
        <dbReference type="Proteomes" id="UP000306102"/>
    </source>
</evidence>
<feature type="transmembrane region" description="Helical" evidence="12">
    <location>
        <begin position="271"/>
        <end position="289"/>
    </location>
</feature>
<name>A0A4S4DGN3_CAMSN</name>
<feature type="transmembrane region" description="Helical" evidence="12">
    <location>
        <begin position="328"/>
        <end position="347"/>
    </location>
</feature>